<feature type="region of interest" description="Disordered" evidence="1">
    <location>
        <begin position="734"/>
        <end position="755"/>
    </location>
</feature>
<feature type="region of interest" description="Disordered" evidence="1">
    <location>
        <begin position="771"/>
        <end position="823"/>
    </location>
</feature>
<dbReference type="Proteomes" id="UP000490939">
    <property type="component" value="Unassembled WGS sequence"/>
</dbReference>
<organism evidence="2 5">
    <name type="scientific">Venturia inaequalis</name>
    <name type="common">Apple scab fungus</name>
    <dbReference type="NCBI Taxonomy" id="5025"/>
    <lineage>
        <taxon>Eukaryota</taxon>
        <taxon>Fungi</taxon>
        <taxon>Dikarya</taxon>
        <taxon>Ascomycota</taxon>
        <taxon>Pezizomycotina</taxon>
        <taxon>Dothideomycetes</taxon>
        <taxon>Pleosporomycetidae</taxon>
        <taxon>Venturiales</taxon>
        <taxon>Venturiaceae</taxon>
        <taxon>Venturia</taxon>
    </lineage>
</organism>
<feature type="compositionally biased region" description="Gly residues" evidence="1">
    <location>
        <begin position="939"/>
        <end position="951"/>
    </location>
</feature>
<sequence>MDAAKHLKGLGWRGEGHSLDSTDRGLRKPLLVSNRHANQGLGSKSQKEKQADQWWLNAFDNALKQIGTGKESNLAQVAKHGVKLGGLYGFFVKGEELVGTIEEKTTEESEEVTQDTEEIEDSSTEPSSAETSDASDSDNSESESTPERASPILPPQPSTMVNQRFGGRSKALQSGSNAAPLGANRRVFGGGFSDPVAEAAPAPVAKAAPAPVPIRAPAPVAEPSAKATKEPKKSKDKKRKREEAAPEIVAEKPAAPIEEPEPKKAKVVDGITIPAPQPIIREKKKKESAREVRERRAREKTEAQRQAFLENKQKALEEGTFDFEADAKRKKERELERMVKEELRRREATGEFGPKLPHPSVLLKYEKEVEKELKAMRKVGDLEMEKKLMHAKVGIPELDPNKKIKYKEEKYKREKLKRTAKREIKGRMRAAMFGEEYIPESELTPEELKERKKAEKEELRAKRRITRAEKAEKTEEKEAAKALRRAAKIERREQKKEQRKKTEEAVAAKKAALPVEKGVGVDVFQAGSDEIKLGININGRQRTIPGVGAVTRYPTKAEKALKKRECRAHELGISLEEYDAREAKEKAEKEAPEVQRIAEVQNARGGLNSKQWFRYCWLAQTESQEDAEKFFLATIAKKAAKAAAEKTSGSEKEATSTSSAPTTFPKPDAMKGPEEFADADAPKKATKPLSAKKLEKYTAKAEKKGITLEEYIAKKEAQDAKEAVKDDVSAPVAAPSTAIFPPPPSNGVSLPKTIKAPPGSLAHKLLSEAAAPAKPTNATSNTPTSGFIIDTAGDPHLNTSSGPTADLSFVVDTQGDPDILTRPKPVLVWHPDMLEDRKVKDLSKEERAARLVWMRARRAARHEAKGETPVSKKERHKKRVEKKQKQRNFLVAQIMSESKKPRSEVGKEELEEARRKAKRAMREIKREKRNKVIHRKKLGGGLRGQFGGAISMGGRDHALDD</sequence>
<dbReference type="EMBL" id="WNWR01000020">
    <property type="protein sequence ID" value="KAE9993809.1"/>
    <property type="molecule type" value="Genomic_DNA"/>
</dbReference>
<evidence type="ECO:0000256" key="1">
    <source>
        <dbReference type="SAM" id="MobiDB-lite"/>
    </source>
</evidence>
<evidence type="ECO:0008006" key="8">
    <source>
        <dbReference type="Google" id="ProtNLM"/>
    </source>
</evidence>
<evidence type="ECO:0000313" key="3">
    <source>
        <dbReference type="EMBL" id="KAE9974007.1"/>
    </source>
</evidence>
<feature type="compositionally biased region" description="Basic residues" evidence="1">
    <location>
        <begin position="873"/>
        <end position="886"/>
    </location>
</feature>
<feature type="region of interest" description="Disordered" evidence="1">
    <location>
        <begin position="645"/>
        <end position="688"/>
    </location>
</feature>
<feature type="region of interest" description="Disordered" evidence="1">
    <location>
        <begin position="1"/>
        <end position="27"/>
    </location>
</feature>
<feature type="compositionally biased region" description="Basic and acidic residues" evidence="1">
    <location>
        <begin position="14"/>
        <end position="26"/>
    </location>
</feature>
<reference evidence="2 5" key="1">
    <citation type="submission" date="2019-11" db="EMBL/GenBank/DDBJ databases">
        <title>Venturia inaequalis Genome Resource.</title>
        <authorList>
            <person name="Lichtner F.J."/>
        </authorList>
    </citation>
    <scope>NUCLEOTIDE SEQUENCE [LARGE SCALE GENOMIC DNA]</scope>
    <source>
        <strain evidence="3 6">120213</strain>
        <strain evidence="2">Bline_iso_100314</strain>
        <strain evidence="4 7">DMI_063113</strain>
    </source>
</reference>
<evidence type="ECO:0000313" key="7">
    <source>
        <dbReference type="Proteomes" id="UP000490939"/>
    </source>
</evidence>
<gene>
    <name evidence="2" type="ORF">BLS_004359</name>
    <name evidence="4" type="ORF">EG327_003058</name>
    <name evidence="3" type="ORF">EG328_004067</name>
</gene>
<feature type="compositionally biased region" description="Basic residues" evidence="1">
    <location>
        <begin position="927"/>
        <end position="938"/>
    </location>
</feature>
<protein>
    <recommendedName>
        <fullName evidence="8">G-patch domain-containing protein</fullName>
    </recommendedName>
</protein>
<keyword evidence="7" id="KW-1185">Reference proteome</keyword>
<feature type="compositionally biased region" description="Acidic residues" evidence="1">
    <location>
        <begin position="108"/>
        <end position="123"/>
    </location>
</feature>
<dbReference type="AlphaFoldDB" id="A0A8H3ULB3"/>
<evidence type="ECO:0000313" key="4">
    <source>
        <dbReference type="EMBL" id="KAE9993809.1"/>
    </source>
</evidence>
<comment type="caution">
    <text evidence="2">The sequence shown here is derived from an EMBL/GenBank/DDBJ whole genome shotgun (WGS) entry which is preliminary data.</text>
</comment>
<feature type="region of interest" description="Disordered" evidence="1">
    <location>
        <begin position="859"/>
        <end position="961"/>
    </location>
</feature>
<feature type="compositionally biased region" description="Basic and acidic residues" evidence="1">
    <location>
        <begin position="861"/>
        <end position="872"/>
    </location>
</feature>
<dbReference type="EMBL" id="WNWS01000228">
    <property type="protein sequence ID" value="KAE9974007.1"/>
    <property type="molecule type" value="Genomic_DNA"/>
</dbReference>
<feature type="compositionally biased region" description="Low complexity" evidence="1">
    <location>
        <begin position="655"/>
        <end position="667"/>
    </location>
</feature>
<feature type="compositionally biased region" description="Low complexity" evidence="1">
    <location>
        <begin position="195"/>
        <end position="209"/>
    </location>
</feature>
<dbReference type="EMBL" id="WNWQ01000288">
    <property type="protein sequence ID" value="KAE9971638.1"/>
    <property type="molecule type" value="Genomic_DNA"/>
</dbReference>
<feature type="compositionally biased region" description="Low complexity" evidence="1">
    <location>
        <begin position="246"/>
        <end position="257"/>
    </location>
</feature>
<feature type="compositionally biased region" description="Basic and acidic residues" evidence="1">
    <location>
        <begin position="288"/>
        <end position="303"/>
    </location>
</feature>
<evidence type="ECO:0000313" key="2">
    <source>
        <dbReference type="EMBL" id="KAE9971638.1"/>
    </source>
</evidence>
<feature type="compositionally biased region" description="Polar residues" evidence="1">
    <location>
        <begin position="776"/>
        <end position="785"/>
    </location>
</feature>
<feature type="region of interest" description="Disordered" evidence="1">
    <location>
        <begin position="442"/>
        <end position="505"/>
    </location>
</feature>
<dbReference type="Proteomes" id="UP000433883">
    <property type="component" value="Unassembled WGS sequence"/>
</dbReference>
<feature type="compositionally biased region" description="Basic and acidic residues" evidence="1">
    <location>
        <begin position="897"/>
        <end position="926"/>
    </location>
</feature>
<feature type="compositionally biased region" description="Basic and acidic residues" evidence="1">
    <location>
        <begin position="446"/>
        <end position="505"/>
    </location>
</feature>
<proteinExistence type="predicted"/>
<dbReference type="OrthoDB" id="3366546at2759"/>
<feature type="compositionally biased region" description="Low complexity" evidence="1">
    <location>
        <begin position="217"/>
        <end position="226"/>
    </location>
</feature>
<feature type="region of interest" description="Disordered" evidence="1">
    <location>
        <begin position="101"/>
        <end position="305"/>
    </location>
</feature>
<dbReference type="Proteomes" id="UP000447873">
    <property type="component" value="Unassembled WGS sequence"/>
</dbReference>
<name>A0A8H3ULB3_VENIN</name>
<evidence type="ECO:0000313" key="5">
    <source>
        <dbReference type="Proteomes" id="UP000433883"/>
    </source>
</evidence>
<accession>A0A8H3ULB3</accession>
<evidence type="ECO:0000313" key="6">
    <source>
        <dbReference type="Proteomes" id="UP000447873"/>
    </source>
</evidence>